<dbReference type="PATRIC" id="fig|121290.4.peg.2062"/>
<reference evidence="3 4" key="1">
    <citation type="submission" date="2015-10" db="EMBL/GenBank/DDBJ databases">
        <title>Transcriptomic analysis of a linuron degrading triple-species bacterial consortium.</title>
        <authorList>
            <person name="Albers P."/>
        </authorList>
    </citation>
    <scope>NUCLEOTIDE SEQUENCE [LARGE SCALE GENOMIC DNA]</scope>
    <source>
        <strain evidence="3 4">WDL6</strain>
    </source>
</reference>
<accession>A0A109B9H8</accession>
<dbReference type="RefSeq" id="WP_068464529.1">
    <property type="nucleotide sequence ID" value="NZ_LMTR01000091.1"/>
</dbReference>
<dbReference type="STRING" id="121290.APY04_3222"/>
<comment type="caution">
    <text evidence="3">The sequence shown here is derived from an EMBL/GenBank/DDBJ whole genome shotgun (WGS) entry which is preliminary data.</text>
</comment>
<dbReference type="Pfam" id="PF02517">
    <property type="entry name" value="Rce1-like"/>
    <property type="match status" value="1"/>
</dbReference>
<dbReference type="OrthoDB" id="9805801at2"/>
<keyword evidence="4" id="KW-1185">Reference proteome</keyword>
<feature type="transmembrane region" description="Helical" evidence="1">
    <location>
        <begin position="58"/>
        <end position="76"/>
    </location>
</feature>
<sequence length="244" mass="27660">MSEAASVQPDANALRAGGTISLPELTPVMHAWRWIEMALLFLLAPLAVDYAVHTERVPVFIALLPVLLLVIVFLVLDRTFSFRRELSRGFSLAQLTSILAVFALGGGLVAAYVHQYLPAQFMELPRNRPEVWERIMLLYPLMSVLAQEMLYRTFYFHRYGVLFGRAWWAAILLNGVLFGIGHIVIGTPLAIYGTMAAGVLFAWRYAMTRSFWAVFIEHTLWGWLVFTVGLGRYFFTGVGILTWR</sequence>
<dbReference type="EMBL" id="LMTR01000091">
    <property type="protein sequence ID" value="KWT64554.1"/>
    <property type="molecule type" value="Genomic_DNA"/>
</dbReference>
<keyword evidence="1" id="KW-1133">Transmembrane helix</keyword>
<protein>
    <recommendedName>
        <fullName evidence="2">CAAX prenyl protease 2/Lysostaphin resistance protein A-like domain-containing protein</fullName>
    </recommendedName>
</protein>
<keyword evidence="1" id="KW-0472">Membrane</keyword>
<feature type="transmembrane region" description="Helical" evidence="1">
    <location>
        <begin position="34"/>
        <end position="52"/>
    </location>
</feature>
<organism evidence="3 4">
    <name type="scientific">Hyphomicrobium sulfonivorans</name>
    <dbReference type="NCBI Taxonomy" id="121290"/>
    <lineage>
        <taxon>Bacteria</taxon>
        <taxon>Pseudomonadati</taxon>
        <taxon>Pseudomonadota</taxon>
        <taxon>Alphaproteobacteria</taxon>
        <taxon>Hyphomicrobiales</taxon>
        <taxon>Hyphomicrobiaceae</taxon>
        <taxon>Hyphomicrobium</taxon>
    </lineage>
</organism>
<feature type="transmembrane region" description="Helical" evidence="1">
    <location>
        <begin position="191"/>
        <end position="208"/>
    </location>
</feature>
<gene>
    <name evidence="3" type="ORF">APY04_3222</name>
</gene>
<feature type="domain" description="CAAX prenyl protease 2/Lysostaphin resistance protein A-like" evidence="2">
    <location>
        <begin position="136"/>
        <end position="223"/>
    </location>
</feature>
<evidence type="ECO:0000259" key="2">
    <source>
        <dbReference type="Pfam" id="PF02517"/>
    </source>
</evidence>
<dbReference type="InterPro" id="IPR003675">
    <property type="entry name" value="Rce1/LyrA-like_dom"/>
</dbReference>
<proteinExistence type="predicted"/>
<feature type="transmembrane region" description="Helical" evidence="1">
    <location>
        <begin position="220"/>
        <end position="243"/>
    </location>
</feature>
<dbReference type="Proteomes" id="UP000059074">
    <property type="component" value="Unassembled WGS sequence"/>
</dbReference>
<dbReference type="GO" id="GO:0080120">
    <property type="term" value="P:CAAX-box protein maturation"/>
    <property type="evidence" value="ECO:0007669"/>
    <property type="project" value="UniProtKB-ARBA"/>
</dbReference>
<dbReference type="GO" id="GO:0004175">
    <property type="term" value="F:endopeptidase activity"/>
    <property type="evidence" value="ECO:0007669"/>
    <property type="project" value="UniProtKB-ARBA"/>
</dbReference>
<name>A0A109B9H8_HYPSL</name>
<keyword evidence="1" id="KW-0812">Transmembrane</keyword>
<evidence type="ECO:0000256" key="1">
    <source>
        <dbReference type="SAM" id="Phobius"/>
    </source>
</evidence>
<dbReference type="AlphaFoldDB" id="A0A109B9H8"/>
<feature type="transmembrane region" description="Helical" evidence="1">
    <location>
        <begin position="97"/>
        <end position="117"/>
    </location>
</feature>
<feature type="transmembrane region" description="Helical" evidence="1">
    <location>
        <begin position="166"/>
        <end position="185"/>
    </location>
</feature>
<evidence type="ECO:0000313" key="4">
    <source>
        <dbReference type="Proteomes" id="UP000059074"/>
    </source>
</evidence>
<evidence type="ECO:0000313" key="3">
    <source>
        <dbReference type="EMBL" id="KWT64554.1"/>
    </source>
</evidence>